<dbReference type="EMBL" id="VLLL01000011">
    <property type="protein sequence ID" value="TWJ07631.1"/>
    <property type="molecule type" value="Genomic_DNA"/>
</dbReference>
<dbReference type="FunFam" id="2.40.10.10:FF:000002">
    <property type="entry name" value="Transmembrane protease serine"/>
    <property type="match status" value="1"/>
</dbReference>
<dbReference type="SMART" id="SM00020">
    <property type="entry name" value="Tryp_SPc"/>
    <property type="match status" value="1"/>
</dbReference>
<keyword evidence="2" id="KW-0720">Serine protease</keyword>
<name>A0A562UPT3_9ACTN</name>
<comment type="caution">
    <text evidence="5">The sequence shown here is derived from an EMBL/GenBank/DDBJ whole genome shotgun (WGS) entry which is preliminary data.</text>
</comment>
<dbReference type="GO" id="GO:0006508">
    <property type="term" value="P:proteolysis"/>
    <property type="evidence" value="ECO:0007669"/>
    <property type="project" value="UniProtKB-KW"/>
</dbReference>
<dbReference type="GO" id="GO:0004252">
    <property type="term" value="F:serine-type endopeptidase activity"/>
    <property type="evidence" value="ECO:0007669"/>
    <property type="project" value="InterPro"/>
</dbReference>
<sequence length="265" mass="27189">MRKSTLFRAGVAVVAGALALGASSLPASADDTDGPGVNVVGGTPADEGEYPWMVRLSMGCGGSLLTDRIVLTAAHCVDGTGADTSITAYHGSVDLESPDIVEYRSEYVHSSPQYDQDGTDDWALIRLSAPVADARLLPIAETGDHDEGEFEIMGWGAPSEGGPQQRYLLKAVVPSVDDATCEDAYGSDLDPATMLCAGLPEGGVDTCQGDSGGPMIARDESGDPVQVGVVSWGYGCARAGYPGVYTQVSNAAADILAAADQLATA</sequence>
<evidence type="ECO:0000256" key="2">
    <source>
        <dbReference type="RuleBase" id="RU363034"/>
    </source>
</evidence>
<dbReference type="InterPro" id="IPR018114">
    <property type="entry name" value="TRYPSIN_HIS"/>
</dbReference>
<keyword evidence="6" id="KW-1185">Reference proteome</keyword>
<organism evidence="5 6">
    <name type="scientific">Stackebrandtia albiflava</name>
    <dbReference type="NCBI Taxonomy" id="406432"/>
    <lineage>
        <taxon>Bacteria</taxon>
        <taxon>Bacillati</taxon>
        <taxon>Actinomycetota</taxon>
        <taxon>Actinomycetes</taxon>
        <taxon>Glycomycetales</taxon>
        <taxon>Glycomycetaceae</taxon>
        <taxon>Stackebrandtia</taxon>
    </lineage>
</organism>
<dbReference type="Proteomes" id="UP000321617">
    <property type="component" value="Unassembled WGS sequence"/>
</dbReference>
<protein>
    <submittedName>
        <fullName evidence="5">Trypsin</fullName>
    </submittedName>
</protein>
<gene>
    <name evidence="5" type="ORF">LX16_5117</name>
</gene>
<evidence type="ECO:0000256" key="3">
    <source>
        <dbReference type="SAM" id="SignalP"/>
    </source>
</evidence>
<proteinExistence type="predicted"/>
<evidence type="ECO:0000259" key="4">
    <source>
        <dbReference type="PROSITE" id="PS50240"/>
    </source>
</evidence>
<dbReference type="PANTHER" id="PTHR24252:SF7">
    <property type="entry name" value="HYALIN"/>
    <property type="match status" value="1"/>
</dbReference>
<accession>A0A562UPT3</accession>
<dbReference type="AlphaFoldDB" id="A0A562UPT3"/>
<dbReference type="InterPro" id="IPR009003">
    <property type="entry name" value="Peptidase_S1_PA"/>
</dbReference>
<dbReference type="RefSeq" id="WP_244615976.1">
    <property type="nucleotide sequence ID" value="NZ_BAABIJ010000007.1"/>
</dbReference>
<dbReference type="InterPro" id="IPR043504">
    <property type="entry name" value="Peptidase_S1_PA_chymotrypsin"/>
</dbReference>
<feature type="signal peptide" evidence="3">
    <location>
        <begin position="1"/>
        <end position="29"/>
    </location>
</feature>
<dbReference type="Gene3D" id="2.40.10.10">
    <property type="entry name" value="Trypsin-like serine proteases"/>
    <property type="match status" value="2"/>
</dbReference>
<reference evidence="5 6" key="1">
    <citation type="journal article" date="2013" name="Stand. Genomic Sci.">
        <title>Genomic Encyclopedia of Type Strains, Phase I: The one thousand microbial genomes (KMG-I) project.</title>
        <authorList>
            <person name="Kyrpides N.C."/>
            <person name="Woyke T."/>
            <person name="Eisen J.A."/>
            <person name="Garrity G."/>
            <person name="Lilburn T.G."/>
            <person name="Beck B.J."/>
            <person name="Whitman W.B."/>
            <person name="Hugenholtz P."/>
            <person name="Klenk H.P."/>
        </authorList>
    </citation>
    <scope>NUCLEOTIDE SEQUENCE [LARGE SCALE GENOMIC DNA]</scope>
    <source>
        <strain evidence="5 6">DSM 45044</strain>
    </source>
</reference>
<feature type="domain" description="Peptidase S1" evidence="4">
    <location>
        <begin position="39"/>
        <end position="265"/>
    </location>
</feature>
<keyword evidence="1" id="KW-1015">Disulfide bond</keyword>
<dbReference type="PANTHER" id="PTHR24252">
    <property type="entry name" value="ACROSIN-RELATED"/>
    <property type="match status" value="1"/>
</dbReference>
<dbReference type="PRINTS" id="PR00722">
    <property type="entry name" value="CHYMOTRYPSIN"/>
</dbReference>
<keyword evidence="3" id="KW-0732">Signal</keyword>
<evidence type="ECO:0000313" key="5">
    <source>
        <dbReference type="EMBL" id="TWJ07631.1"/>
    </source>
</evidence>
<dbReference type="PROSITE" id="PS00135">
    <property type="entry name" value="TRYPSIN_SER"/>
    <property type="match status" value="1"/>
</dbReference>
<dbReference type="InterPro" id="IPR033116">
    <property type="entry name" value="TRYPSIN_SER"/>
</dbReference>
<feature type="chain" id="PRO_5021848736" evidence="3">
    <location>
        <begin position="30"/>
        <end position="265"/>
    </location>
</feature>
<keyword evidence="2" id="KW-0378">Hydrolase</keyword>
<dbReference type="CDD" id="cd00190">
    <property type="entry name" value="Tryp_SPc"/>
    <property type="match status" value="1"/>
</dbReference>
<dbReference type="InterPro" id="IPR001314">
    <property type="entry name" value="Peptidase_S1A"/>
</dbReference>
<evidence type="ECO:0000313" key="6">
    <source>
        <dbReference type="Proteomes" id="UP000321617"/>
    </source>
</evidence>
<evidence type="ECO:0000256" key="1">
    <source>
        <dbReference type="ARBA" id="ARBA00023157"/>
    </source>
</evidence>
<dbReference type="InterPro" id="IPR001254">
    <property type="entry name" value="Trypsin_dom"/>
</dbReference>
<dbReference type="Pfam" id="PF00089">
    <property type="entry name" value="Trypsin"/>
    <property type="match status" value="1"/>
</dbReference>
<keyword evidence="2" id="KW-0645">Protease</keyword>
<dbReference type="PROSITE" id="PS50240">
    <property type="entry name" value="TRYPSIN_DOM"/>
    <property type="match status" value="1"/>
</dbReference>
<dbReference type="PROSITE" id="PS00134">
    <property type="entry name" value="TRYPSIN_HIS"/>
    <property type="match status" value="1"/>
</dbReference>
<dbReference type="SUPFAM" id="SSF50494">
    <property type="entry name" value="Trypsin-like serine proteases"/>
    <property type="match status" value="1"/>
</dbReference>